<dbReference type="OrthoDB" id="9812260at2"/>
<feature type="domain" description="Cyclic nucleotide-binding" evidence="5">
    <location>
        <begin position="18"/>
        <end position="115"/>
    </location>
</feature>
<dbReference type="EMBL" id="CP046902">
    <property type="protein sequence ID" value="QGZ32252.1"/>
    <property type="molecule type" value="Genomic_DNA"/>
</dbReference>
<accession>A0A6I6M053</accession>
<dbReference type="EC" id="2.7.7.65" evidence="3"/>
<evidence type="ECO:0000256" key="1">
    <source>
        <dbReference type="ARBA" id="ARBA00001946"/>
    </source>
</evidence>
<evidence type="ECO:0000256" key="4">
    <source>
        <dbReference type="ARBA" id="ARBA00034247"/>
    </source>
</evidence>
<dbReference type="InterPro" id="IPR000160">
    <property type="entry name" value="GGDEF_dom"/>
</dbReference>
<dbReference type="CDD" id="cd01949">
    <property type="entry name" value="GGDEF"/>
    <property type="match status" value="1"/>
</dbReference>
<organism evidence="7 8">
    <name type="scientific">Stutzerimonas stutzeri</name>
    <name type="common">Pseudomonas stutzeri</name>
    <dbReference type="NCBI Taxonomy" id="316"/>
    <lineage>
        <taxon>Bacteria</taxon>
        <taxon>Pseudomonadati</taxon>
        <taxon>Pseudomonadota</taxon>
        <taxon>Gammaproteobacteria</taxon>
        <taxon>Pseudomonadales</taxon>
        <taxon>Pseudomonadaceae</taxon>
        <taxon>Stutzerimonas</taxon>
    </lineage>
</organism>
<dbReference type="Gene3D" id="3.30.70.270">
    <property type="match status" value="1"/>
</dbReference>
<dbReference type="Pfam" id="PF00990">
    <property type="entry name" value="GGDEF"/>
    <property type="match status" value="1"/>
</dbReference>
<proteinExistence type="predicted"/>
<dbReference type="GO" id="GO:0005886">
    <property type="term" value="C:plasma membrane"/>
    <property type="evidence" value="ECO:0007669"/>
    <property type="project" value="UniProtKB-SubCell"/>
</dbReference>
<feature type="domain" description="GGDEF" evidence="6">
    <location>
        <begin position="180"/>
        <end position="311"/>
    </location>
</feature>
<evidence type="ECO:0000313" key="7">
    <source>
        <dbReference type="EMBL" id="QGZ32252.1"/>
    </source>
</evidence>
<evidence type="ECO:0000256" key="2">
    <source>
        <dbReference type="ARBA" id="ARBA00004533"/>
    </source>
</evidence>
<dbReference type="FunFam" id="3.30.70.270:FF:000001">
    <property type="entry name" value="Diguanylate cyclase domain protein"/>
    <property type="match status" value="1"/>
</dbReference>
<dbReference type="InterPro" id="IPR043128">
    <property type="entry name" value="Rev_trsase/Diguanyl_cyclase"/>
</dbReference>
<dbReference type="InterPro" id="IPR018490">
    <property type="entry name" value="cNMP-bd_dom_sf"/>
</dbReference>
<evidence type="ECO:0000256" key="3">
    <source>
        <dbReference type="ARBA" id="ARBA00012528"/>
    </source>
</evidence>
<dbReference type="RefSeq" id="WP_158189683.1">
    <property type="nucleotide sequence ID" value="NZ_CP046902.1"/>
</dbReference>
<dbReference type="SMART" id="SM00100">
    <property type="entry name" value="cNMP"/>
    <property type="match status" value="1"/>
</dbReference>
<evidence type="ECO:0000313" key="8">
    <source>
        <dbReference type="Proteomes" id="UP000438983"/>
    </source>
</evidence>
<dbReference type="Pfam" id="PF00027">
    <property type="entry name" value="cNMP_binding"/>
    <property type="match status" value="1"/>
</dbReference>
<dbReference type="GO" id="GO:0052621">
    <property type="term" value="F:diguanylate cyclase activity"/>
    <property type="evidence" value="ECO:0007669"/>
    <property type="project" value="UniProtKB-EC"/>
</dbReference>
<comment type="catalytic activity">
    <reaction evidence="4">
        <text>2 GTP = 3',3'-c-di-GMP + 2 diphosphate</text>
        <dbReference type="Rhea" id="RHEA:24898"/>
        <dbReference type="ChEBI" id="CHEBI:33019"/>
        <dbReference type="ChEBI" id="CHEBI:37565"/>
        <dbReference type="ChEBI" id="CHEBI:58805"/>
        <dbReference type="EC" id="2.7.7.65"/>
    </reaction>
</comment>
<dbReference type="SUPFAM" id="SSF55073">
    <property type="entry name" value="Nucleotide cyclase"/>
    <property type="match status" value="1"/>
</dbReference>
<comment type="subcellular location">
    <subcellularLocation>
        <location evidence="2">Cell inner membrane</location>
    </subcellularLocation>
</comment>
<dbReference type="PANTHER" id="PTHR45138:SF9">
    <property type="entry name" value="DIGUANYLATE CYCLASE DGCM-RELATED"/>
    <property type="match status" value="1"/>
</dbReference>
<reference evidence="7 8" key="1">
    <citation type="submission" date="2019-12" db="EMBL/GenBank/DDBJ databases">
        <title>Complete genome sequence of Pseudomonas stutzeri.</title>
        <authorList>
            <person name="Lim S.R."/>
            <person name="Kim J.H."/>
        </authorList>
    </citation>
    <scope>NUCLEOTIDE SEQUENCE [LARGE SCALE GENOMIC DNA]</scope>
    <source>
        <strain evidence="7 8">PM101005</strain>
    </source>
</reference>
<comment type="cofactor">
    <cofactor evidence="1">
        <name>Mg(2+)</name>
        <dbReference type="ChEBI" id="CHEBI:18420"/>
    </cofactor>
</comment>
<gene>
    <name evidence="7" type="ORF">GQA94_20195</name>
</gene>
<name>A0A6I6M053_STUST</name>
<dbReference type="SMART" id="SM00267">
    <property type="entry name" value="GGDEF"/>
    <property type="match status" value="1"/>
</dbReference>
<dbReference type="InterPro" id="IPR014710">
    <property type="entry name" value="RmlC-like_jellyroll"/>
</dbReference>
<dbReference type="PROSITE" id="PS50042">
    <property type="entry name" value="CNMP_BINDING_3"/>
    <property type="match status" value="1"/>
</dbReference>
<sequence length="311" mass="34931">MKRAEWRVGMQHLRQARLLDHVDEPCLRLLQEVFEACLIETGDILLSPLEHNHYLYLVLDGELAVHLDSIDALPVRAIGPGDCAGEISFMDNLPPSAYVVALEPSQLLRLHRRSLPLLTRSPRLMQNLAELLCQRVRLSDRLIINSEQNANVDTLTGSFNRRWLEHIYARESTRCVFNGQPLSILMLDVDRFKDYNDEHGHLAGDHALCLVVDTLGKLLRPTDSLVRYGGEEFVILLPDMALADARSVGERLRQSLDEITSFRSPIGILPGVTISIGVAPMQPHDDLKALIQIADQALYQAKARGRNRVCG</sequence>
<dbReference type="PROSITE" id="PS50887">
    <property type="entry name" value="GGDEF"/>
    <property type="match status" value="1"/>
</dbReference>
<dbReference type="PANTHER" id="PTHR45138">
    <property type="entry name" value="REGULATORY COMPONENTS OF SENSORY TRANSDUCTION SYSTEM"/>
    <property type="match status" value="1"/>
</dbReference>
<dbReference type="InterPro" id="IPR050469">
    <property type="entry name" value="Diguanylate_Cyclase"/>
</dbReference>
<dbReference type="InterPro" id="IPR000595">
    <property type="entry name" value="cNMP-bd_dom"/>
</dbReference>
<protein>
    <recommendedName>
        <fullName evidence="3">diguanylate cyclase</fullName>
        <ecNumber evidence="3">2.7.7.65</ecNumber>
    </recommendedName>
</protein>
<dbReference type="AlphaFoldDB" id="A0A6I6M053"/>
<dbReference type="InterPro" id="IPR029787">
    <property type="entry name" value="Nucleotide_cyclase"/>
</dbReference>
<dbReference type="Gene3D" id="2.60.120.10">
    <property type="entry name" value="Jelly Rolls"/>
    <property type="match status" value="1"/>
</dbReference>
<dbReference type="NCBIfam" id="TIGR00254">
    <property type="entry name" value="GGDEF"/>
    <property type="match status" value="1"/>
</dbReference>
<evidence type="ECO:0000259" key="5">
    <source>
        <dbReference type="PROSITE" id="PS50042"/>
    </source>
</evidence>
<dbReference type="Proteomes" id="UP000438983">
    <property type="component" value="Chromosome"/>
</dbReference>
<dbReference type="SUPFAM" id="SSF51206">
    <property type="entry name" value="cAMP-binding domain-like"/>
    <property type="match status" value="1"/>
</dbReference>
<dbReference type="CDD" id="cd00038">
    <property type="entry name" value="CAP_ED"/>
    <property type="match status" value="1"/>
</dbReference>
<evidence type="ECO:0000259" key="6">
    <source>
        <dbReference type="PROSITE" id="PS50887"/>
    </source>
</evidence>